<reference evidence="2" key="2">
    <citation type="submission" date="2020-09" db="EMBL/GenBank/DDBJ databases">
        <authorList>
            <person name="Sun Q."/>
            <person name="Ohkuma M."/>
        </authorList>
    </citation>
    <scope>NUCLEOTIDE SEQUENCE</scope>
    <source>
        <strain evidence="2">JCM 4654</strain>
    </source>
</reference>
<dbReference type="EMBL" id="BMVF01000007">
    <property type="protein sequence ID" value="GHD89253.1"/>
    <property type="molecule type" value="Genomic_DNA"/>
</dbReference>
<reference evidence="2" key="1">
    <citation type="journal article" date="2014" name="Int. J. Syst. Evol. Microbiol.">
        <title>Complete genome sequence of Corynebacterium casei LMG S-19264T (=DSM 44701T), isolated from a smear-ripened cheese.</title>
        <authorList>
            <consortium name="US DOE Joint Genome Institute (JGI-PGF)"/>
            <person name="Walter F."/>
            <person name="Albersmeier A."/>
            <person name="Kalinowski J."/>
            <person name="Ruckert C."/>
        </authorList>
    </citation>
    <scope>NUCLEOTIDE SEQUENCE</scope>
    <source>
        <strain evidence="2">JCM 4654</strain>
    </source>
</reference>
<evidence type="ECO:0000256" key="1">
    <source>
        <dbReference type="SAM" id="MobiDB-lite"/>
    </source>
</evidence>
<proteinExistence type="predicted"/>
<gene>
    <name evidence="2" type="ORF">GCM10010508_29060</name>
</gene>
<dbReference type="AlphaFoldDB" id="A0A918Y403"/>
<feature type="compositionally biased region" description="Low complexity" evidence="1">
    <location>
        <begin position="1"/>
        <end position="22"/>
    </location>
</feature>
<protein>
    <submittedName>
        <fullName evidence="2">Uncharacterized protein</fullName>
    </submittedName>
</protein>
<comment type="caution">
    <text evidence="2">The sequence shown here is derived from an EMBL/GenBank/DDBJ whole genome shotgun (WGS) entry which is preliminary data.</text>
</comment>
<sequence>MHPVPVSPGTSDSVTSTSSSPVGEISTLPVRVIAETRGAAFGYEGDGLRLSLTTRTYLARTDDVTLYCGVPPFR</sequence>
<accession>A0A918Y403</accession>
<feature type="region of interest" description="Disordered" evidence="1">
    <location>
        <begin position="1"/>
        <end position="27"/>
    </location>
</feature>
<organism evidence="2 3">
    <name type="scientific">Streptomyces naganishii JCM 4654</name>
    <dbReference type="NCBI Taxonomy" id="1306179"/>
    <lineage>
        <taxon>Bacteria</taxon>
        <taxon>Bacillati</taxon>
        <taxon>Actinomycetota</taxon>
        <taxon>Actinomycetes</taxon>
        <taxon>Kitasatosporales</taxon>
        <taxon>Streptomycetaceae</taxon>
        <taxon>Streptomyces</taxon>
    </lineage>
</organism>
<evidence type="ECO:0000313" key="2">
    <source>
        <dbReference type="EMBL" id="GHD89253.1"/>
    </source>
</evidence>
<dbReference type="Proteomes" id="UP000608955">
    <property type="component" value="Unassembled WGS sequence"/>
</dbReference>
<evidence type="ECO:0000313" key="3">
    <source>
        <dbReference type="Proteomes" id="UP000608955"/>
    </source>
</evidence>
<keyword evidence="3" id="KW-1185">Reference proteome</keyword>
<name>A0A918Y403_9ACTN</name>